<sequence>MNSFEGKNILIVGASSGIGQATAQRVQAAGATVFTAGRRQPAGIQSTHLTWDATQPAESDLSGLPDTLHGLVYAPGSIRLAPFGRLTLDHFQEDFTLNVLGAIAILKTVMPALLQSKSASVVLFSTVAAQLGFGLHSSVSVSKSAVEGLTKSLAAEYAPHHIRFNTVAPSLTDTPLAQAAGLVSPNRLEAAGKRHPLGRIGTSADIAGMVTFLLSEESGWVTGQILGVDGGMSTLK</sequence>
<dbReference type="Gene3D" id="3.40.50.720">
    <property type="entry name" value="NAD(P)-binding Rossmann-like Domain"/>
    <property type="match status" value="1"/>
</dbReference>
<evidence type="ECO:0000313" key="4">
    <source>
        <dbReference type="Proteomes" id="UP000326344"/>
    </source>
</evidence>
<evidence type="ECO:0000256" key="2">
    <source>
        <dbReference type="ARBA" id="ARBA00023002"/>
    </source>
</evidence>
<organism evidence="3 4">
    <name type="scientific">Larkinella humicola</name>
    <dbReference type="NCBI Taxonomy" id="2607654"/>
    <lineage>
        <taxon>Bacteria</taxon>
        <taxon>Pseudomonadati</taxon>
        <taxon>Bacteroidota</taxon>
        <taxon>Cytophagia</taxon>
        <taxon>Cytophagales</taxon>
        <taxon>Spirosomataceae</taxon>
        <taxon>Larkinella</taxon>
    </lineage>
</organism>
<protein>
    <submittedName>
        <fullName evidence="3">SDR family oxidoreductase</fullName>
    </submittedName>
</protein>
<dbReference type="PANTHER" id="PTHR43477:SF1">
    <property type="entry name" value="DIHYDROANTICAPSIN 7-DEHYDROGENASE"/>
    <property type="match status" value="1"/>
</dbReference>
<comment type="caution">
    <text evidence="3">The sequence shown here is derived from an EMBL/GenBank/DDBJ whole genome shotgun (WGS) entry which is preliminary data.</text>
</comment>
<dbReference type="RefSeq" id="WP_150880752.1">
    <property type="nucleotide sequence ID" value="NZ_VTWS01000008.1"/>
</dbReference>
<keyword evidence="4" id="KW-1185">Reference proteome</keyword>
<proteinExistence type="inferred from homology"/>
<dbReference type="GO" id="GO:0016491">
    <property type="term" value="F:oxidoreductase activity"/>
    <property type="evidence" value="ECO:0007669"/>
    <property type="project" value="UniProtKB-KW"/>
</dbReference>
<evidence type="ECO:0000313" key="3">
    <source>
        <dbReference type="EMBL" id="KAA9347174.1"/>
    </source>
</evidence>
<dbReference type="SUPFAM" id="SSF51735">
    <property type="entry name" value="NAD(P)-binding Rossmann-fold domains"/>
    <property type="match status" value="1"/>
</dbReference>
<gene>
    <name evidence="3" type="ORF">F0P93_26570</name>
</gene>
<dbReference type="CDD" id="cd05233">
    <property type="entry name" value="SDR_c"/>
    <property type="match status" value="1"/>
</dbReference>
<dbReference type="Proteomes" id="UP000326344">
    <property type="component" value="Unassembled WGS sequence"/>
</dbReference>
<dbReference type="AlphaFoldDB" id="A0A5N1J879"/>
<dbReference type="InterPro" id="IPR036291">
    <property type="entry name" value="NAD(P)-bd_dom_sf"/>
</dbReference>
<comment type="similarity">
    <text evidence="1">Belongs to the short-chain dehydrogenases/reductases (SDR) family.</text>
</comment>
<dbReference type="Pfam" id="PF13561">
    <property type="entry name" value="adh_short_C2"/>
    <property type="match status" value="1"/>
</dbReference>
<evidence type="ECO:0000256" key="1">
    <source>
        <dbReference type="ARBA" id="ARBA00006484"/>
    </source>
</evidence>
<dbReference type="InterPro" id="IPR002347">
    <property type="entry name" value="SDR_fam"/>
</dbReference>
<reference evidence="3 4" key="1">
    <citation type="submission" date="2019-09" db="EMBL/GenBank/DDBJ databases">
        <title>Genome Sequence of Larkinella sp MA1.</title>
        <authorList>
            <person name="Srinivasan S."/>
        </authorList>
    </citation>
    <scope>NUCLEOTIDE SEQUENCE [LARGE SCALE GENOMIC DNA]</scope>
    <source>
        <strain evidence="3 4">MA1</strain>
    </source>
</reference>
<keyword evidence="2" id="KW-0560">Oxidoreductase</keyword>
<dbReference type="PANTHER" id="PTHR43477">
    <property type="entry name" value="DIHYDROANTICAPSIN 7-DEHYDROGENASE"/>
    <property type="match status" value="1"/>
</dbReference>
<name>A0A5N1J879_9BACT</name>
<dbReference type="EMBL" id="VTWS01000008">
    <property type="protein sequence ID" value="KAA9347174.1"/>
    <property type="molecule type" value="Genomic_DNA"/>
</dbReference>
<dbReference type="InterPro" id="IPR051122">
    <property type="entry name" value="SDR_DHRS6-like"/>
</dbReference>
<dbReference type="PRINTS" id="PR00081">
    <property type="entry name" value="GDHRDH"/>
</dbReference>
<accession>A0A5N1J879</accession>